<dbReference type="GO" id="GO:0003677">
    <property type="term" value="F:DNA binding"/>
    <property type="evidence" value="ECO:0007669"/>
    <property type="project" value="UniProtKB-UniRule"/>
</dbReference>
<dbReference type="AlphaFoldDB" id="A0A561E3M2"/>
<accession>A0A561E3M2</accession>
<dbReference type="PROSITE" id="PS01081">
    <property type="entry name" value="HTH_TETR_1"/>
    <property type="match status" value="1"/>
</dbReference>
<evidence type="ECO:0000313" key="5">
    <source>
        <dbReference type="Proteomes" id="UP000318297"/>
    </source>
</evidence>
<evidence type="ECO:0000256" key="1">
    <source>
        <dbReference type="ARBA" id="ARBA00023125"/>
    </source>
</evidence>
<gene>
    <name evidence="4" type="ORF">BKA23_2566</name>
</gene>
<dbReference type="InterPro" id="IPR023772">
    <property type="entry name" value="DNA-bd_HTH_TetR-type_CS"/>
</dbReference>
<dbReference type="InterPro" id="IPR001647">
    <property type="entry name" value="HTH_TetR"/>
</dbReference>
<sequence length="198" mass="21975">MTPGTSTRTALKQTAIRLFVSKGYDGTSISDLTGELDITKAAFYHHFNSKIDLLLQIVDPVIRRTTELLETTPEELPDPNDRWKLLERAGEVGADEADAMLMLSTDMTLWQHIPWRVEARTNYDELVLRVAGPRPTPDALARSHVAMFTAFRAAAALVTKGEWPVASECAVTDHAAFMKTLREMWWPSEPAEGAPAPA</sequence>
<dbReference type="PROSITE" id="PS50977">
    <property type="entry name" value="HTH_TETR_2"/>
    <property type="match status" value="1"/>
</dbReference>
<dbReference type="PRINTS" id="PR00455">
    <property type="entry name" value="HTHTETR"/>
</dbReference>
<dbReference type="Gene3D" id="1.10.357.10">
    <property type="entry name" value="Tetracycline Repressor, domain 2"/>
    <property type="match status" value="1"/>
</dbReference>
<organism evidence="4 5">
    <name type="scientific">Rudaeicoccus suwonensis</name>
    <dbReference type="NCBI Taxonomy" id="657409"/>
    <lineage>
        <taxon>Bacteria</taxon>
        <taxon>Bacillati</taxon>
        <taxon>Actinomycetota</taxon>
        <taxon>Actinomycetes</taxon>
        <taxon>Micrococcales</taxon>
        <taxon>Dermacoccaceae</taxon>
        <taxon>Rudaeicoccus</taxon>
    </lineage>
</organism>
<dbReference type="SUPFAM" id="SSF46689">
    <property type="entry name" value="Homeodomain-like"/>
    <property type="match status" value="1"/>
</dbReference>
<dbReference type="InterPro" id="IPR009057">
    <property type="entry name" value="Homeodomain-like_sf"/>
</dbReference>
<evidence type="ECO:0000313" key="4">
    <source>
        <dbReference type="EMBL" id="TWE10213.1"/>
    </source>
</evidence>
<dbReference type="PANTHER" id="PTHR43479">
    <property type="entry name" value="ACREF/ENVCD OPERON REPRESSOR-RELATED"/>
    <property type="match status" value="1"/>
</dbReference>
<evidence type="ECO:0000256" key="2">
    <source>
        <dbReference type="PROSITE-ProRule" id="PRU00335"/>
    </source>
</evidence>
<dbReference type="Pfam" id="PF00440">
    <property type="entry name" value="TetR_N"/>
    <property type="match status" value="1"/>
</dbReference>
<keyword evidence="1 2" id="KW-0238">DNA-binding</keyword>
<evidence type="ECO:0000259" key="3">
    <source>
        <dbReference type="PROSITE" id="PS50977"/>
    </source>
</evidence>
<feature type="DNA-binding region" description="H-T-H motif" evidence="2">
    <location>
        <begin position="28"/>
        <end position="47"/>
    </location>
</feature>
<dbReference type="EMBL" id="VIVQ01000002">
    <property type="protein sequence ID" value="TWE10213.1"/>
    <property type="molecule type" value="Genomic_DNA"/>
</dbReference>
<dbReference type="PANTHER" id="PTHR43479:SF11">
    <property type="entry name" value="ACREF_ENVCD OPERON REPRESSOR-RELATED"/>
    <property type="match status" value="1"/>
</dbReference>
<dbReference type="Proteomes" id="UP000318297">
    <property type="component" value="Unassembled WGS sequence"/>
</dbReference>
<dbReference type="InterPro" id="IPR050624">
    <property type="entry name" value="HTH-type_Tx_Regulator"/>
</dbReference>
<keyword evidence="5" id="KW-1185">Reference proteome</keyword>
<reference evidence="4 5" key="1">
    <citation type="submission" date="2019-06" db="EMBL/GenBank/DDBJ databases">
        <title>Sequencing the genomes of 1000 actinobacteria strains.</title>
        <authorList>
            <person name="Klenk H.-P."/>
        </authorList>
    </citation>
    <scope>NUCLEOTIDE SEQUENCE [LARGE SCALE GENOMIC DNA]</scope>
    <source>
        <strain evidence="4 5">DSM 19560</strain>
    </source>
</reference>
<name>A0A561E3M2_9MICO</name>
<comment type="caution">
    <text evidence="4">The sequence shown here is derived from an EMBL/GenBank/DDBJ whole genome shotgun (WGS) entry which is preliminary data.</text>
</comment>
<feature type="domain" description="HTH tetR-type" evidence="3">
    <location>
        <begin position="5"/>
        <end position="65"/>
    </location>
</feature>
<proteinExistence type="predicted"/>
<protein>
    <submittedName>
        <fullName evidence="4">TetR family transcriptional regulator</fullName>
    </submittedName>
</protein>